<proteinExistence type="predicted"/>
<feature type="domain" description="HD-GYP" evidence="1">
    <location>
        <begin position="31"/>
        <end position="226"/>
    </location>
</feature>
<dbReference type="PANTHER" id="PTHR43155">
    <property type="entry name" value="CYCLIC DI-GMP PHOSPHODIESTERASE PA4108-RELATED"/>
    <property type="match status" value="1"/>
</dbReference>
<evidence type="ECO:0000313" key="2">
    <source>
        <dbReference type="EMBL" id="NBG87070.1"/>
    </source>
</evidence>
<dbReference type="SUPFAM" id="SSF109604">
    <property type="entry name" value="HD-domain/PDEase-like"/>
    <property type="match status" value="1"/>
</dbReference>
<sequence length="226" mass="25659">MFSVREGQSNNYLRDDGGVLMERYENQNDIQRNFQTSVLEHALNSISFRCEEQDNHPEQVESYSIAIGKAMNMSYKDLKNLAKAAKLHDLGKTFIDQGILNKPGKLTVAEMEAIKKHPEIGYRLLITDIRYKKLAKCVRHHHERWDGLGYPGGLMGGETPLFSRIIAVADAYDAMTTNRVYQKTKSQKEAVQEIIENSGTQFDPTIVEVFVGKVLLSARTSYTNKK</sequence>
<dbReference type="Proteomes" id="UP000449710">
    <property type="component" value="Unassembled WGS sequence"/>
</dbReference>
<dbReference type="SMART" id="SM00471">
    <property type="entry name" value="HDc"/>
    <property type="match status" value="1"/>
</dbReference>
<gene>
    <name evidence="2" type="ORF">ISALK_01010</name>
</gene>
<dbReference type="EMBL" id="SUMG01000001">
    <property type="protein sequence ID" value="NBG87070.1"/>
    <property type="molecule type" value="Genomic_DNA"/>
</dbReference>
<dbReference type="InterPro" id="IPR037522">
    <property type="entry name" value="HD_GYP_dom"/>
</dbReference>
<dbReference type="Gene3D" id="1.10.3210.10">
    <property type="entry name" value="Hypothetical protein af1432"/>
    <property type="match status" value="1"/>
</dbReference>
<protein>
    <submittedName>
        <fullName evidence="2">HD-GYP domain-containing protein</fullName>
    </submittedName>
</protein>
<dbReference type="InterPro" id="IPR003607">
    <property type="entry name" value="HD/PDEase_dom"/>
</dbReference>
<name>A0AA43XHP5_9CLOT</name>
<organism evidence="2 3">
    <name type="scientific">Isachenkonia alkalipeptolytica</name>
    <dbReference type="NCBI Taxonomy" id="2565777"/>
    <lineage>
        <taxon>Bacteria</taxon>
        <taxon>Bacillati</taxon>
        <taxon>Bacillota</taxon>
        <taxon>Clostridia</taxon>
        <taxon>Eubacteriales</taxon>
        <taxon>Clostridiaceae</taxon>
        <taxon>Isachenkonia</taxon>
    </lineage>
</organism>
<accession>A0AA43XHP5</accession>
<dbReference type="AlphaFoldDB" id="A0AA43XHP5"/>
<reference evidence="2 3" key="1">
    <citation type="submission" date="2019-04" db="EMBL/GenBank/DDBJ databases">
        <title>Isachenkonia alkalipeptolytica gen. nov. sp. nov. a new anaerobic, alkiliphilic organothrophic bacterium capable to reduce synthesized ferrihydrite isolated from a soda lake.</title>
        <authorList>
            <person name="Toshchakov S.V."/>
            <person name="Zavarzina D.G."/>
            <person name="Zhilina T.N."/>
            <person name="Kostrikina N.A."/>
            <person name="Kublanov I.V."/>
        </authorList>
    </citation>
    <scope>NUCLEOTIDE SEQUENCE [LARGE SCALE GENOMIC DNA]</scope>
    <source>
        <strain evidence="2 3">Z-1701</strain>
    </source>
</reference>
<keyword evidence="3" id="KW-1185">Reference proteome</keyword>
<dbReference type="PROSITE" id="PS51832">
    <property type="entry name" value="HD_GYP"/>
    <property type="match status" value="1"/>
</dbReference>
<dbReference type="PANTHER" id="PTHR43155:SF2">
    <property type="entry name" value="CYCLIC DI-GMP PHOSPHODIESTERASE PA4108"/>
    <property type="match status" value="1"/>
</dbReference>
<evidence type="ECO:0000313" key="3">
    <source>
        <dbReference type="Proteomes" id="UP000449710"/>
    </source>
</evidence>
<evidence type="ECO:0000259" key="1">
    <source>
        <dbReference type="PROSITE" id="PS51832"/>
    </source>
</evidence>
<comment type="caution">
    <text evidence="2">The sequence shown here is derived from an EMBL/GenBank/DDBJ whole genome shotgun (WGS) entry which is preliminary data.</text>
</comment>
<dbReference type="CDD" id="cd00077">
    <property type="entry name" value="HDc"/>
    <property type="match status" value="1"/>
</dbReference>
<dbReference type="Pfam" id="PF13487">
    <property type="entry name" value="HD_5"/>
    <property type="match status" value="1"/>
</dbReference>